<dbReference type="AlphaFoldDB" id="A0A8H3FBJ3"/>
<gene>
    <name evidence="9" type="ORF">HETSPECPRED_005023</name>
</gene>
<dbReference type="Pfam" id="PF20684">
    <property type="entry name" value="Fung_rhodopsin"/>
    <property type="match status" value="1"/>
</dbReference>
<evidence type="ECO:0000256" key="3">
    <source>
        <dbReference type="ARBA" id="ARBA00022989"/>
    </source>
</evidence>
<keyword evidence="3 7" id="KW-1133">Transmembrane helix</keyword>
<evidence type="ECO:0000313" key="9">
    <source>
        <dbReference type="EMBL" id="CAF9922272.1"/>
    </source>
</evidence>
<feature type="transmembrane region" description="Helical" evidence="7">
    <location>
        <begin position="101"/>
        <end position="124"/>
    </location>
</feature>
<feature type="transmembrane region" description="Helical" evidence="7">
    <location>
        <begin position="188"/>
        <end position="207"/>
    </location>
</feature>
<keyword evidence="2 7" id="KW-0812">Transmembrane</keyword>
<evidence type="ECO:0000259" key="8">
    <source>
        <dbReference type="Pfam" id="PF20684"/>
    </source>
</evidence>
<feature type="compositionally biased region" description="Polar residues" evidence="6">
    <location>
        <begin position="314"/>
        <end position="325"/>
    </location>
</feature>
<keyword evidence="10" id="KW-1185">Reference proteome</keyword>
<feature type="region of interest" description="Disordered" evidence="6">
    <location>
        <begin position="314"/>
        <end position="345"/>
    </location>
</feature>
<keyword evidence="4 7" id="KW-0472">Membrane</keyword>
<dbReference type="OrthoDB" id="444631at2759"/>
<evidence type="ECO:0000256" key="5">
    <source>
        <dbReference type="ARBA" id="ARBA00038359"/>
    </source>
</evidence>
<evidence type="ECO:0000256" key="4">
    <source>
        <dbReference type="ARBA" id="ARBA00023136"/>
    </source>
</evidence>
<protein>
    <recommendedName>
        <fullName evidence="8">Rhodopsin domain-containing protein</fullName>
    </recommendedName>
</protein>
<feature type="transmembrane region" description="Helical" evidence="7">
    <location>
        <begin position="219"/>
        <end position="240"/>
    </location>
</feature>
<feature type="domain" description="Rhodopsin" evidence="8">
    <location>
        <begin position="32"/>
        <end position="275"/>
    </location>
</feature>
<feature type="transmembrane region" description="Helical" evidence="7">
    <location>
        <begin position="136"/>
        <end position="159"/>
    </location>
</feature>
<feature type="compositionally biased region" description="Basic and acidic residues" evidence="6">
    <location>
        <begin position="389"/>
        <end position="401"/>
    </location>
</feature>
<feature type="transmembrane region" description="Helical" evidence="7">
    <location>
        <begin position="252"/>
        <end position="271"/>
    </location>
</feature>
<dbReference type="PANTHER" id="PTHR33048">
    <property type="entry name" value="PTH11-LIKE INTEGRAL MEMBRANE PROTEIN (AFU_ORTHOLOGUE AFUA_5G11245)"/>
    <property type="match status" value="1"/>
</dbReference>
<comment type="similarity">
    <text evidence="5">Belongs to the SAT4 family.</text>
</comment>
<feature type="transmembrane region" description="Helical" evidence="7">
    <location>
        <begin position="48"/>
        <end position="67"/>
    </location>
</feature>
<reference evidence="9" key="1">
    <citation type="submission" date="2021-03" db="EMBL/GenBank/DDBJ databases">
        <authorList>
            <person name="Tagirdzhanova G."/>
        </authorList>
    </citation>
    <scope>NUCLEOTIDE SEQUENCE</scope>
</reference>
<dbReference type="InterPro" id="IPR049326">
    <property type="entry name" value="Rhodopsin_dom_fungi"/>
</dbReference>
<dbReference type="Proteomes" id="UP000664521">
    <property type="component" value="Unassembled WGS sequence"/>
</dbReference>
<dbReference type="EMBL" id="CAJPDS010000030">
    <property type="protein sequence ID" value="CAF9922272.1"/>
    <property type="molecule type" value="Genomic_DNA"/>
</dbReference>
<evidence type="ECO:0000256" key="1">
    <source>
        <dbReference type="ARBA" id="ARBA00004141"/>
    </source>
</evidence>
<dbReference type="PANTHER" id="PTHR33048:SF162">
    <property type="entry name" value="SATRATOXIN BIOSYNTHESIS SC1 CLUSTER PROTEIN 4"/>
    <property type="match status" value="1"/>
</dbReference>
<evidence type="ECO:0000256" key="7">
    <source>
        <dbReference type="SAM" id="Phobius"/>
    </source>
</evidence>
<evidence type="ECO:0000256" key="2">
    <source>
        <dbReference type="ARBA" id="ARBA00022692"/>
    </source>
</evidence>
<evidence type="ECO:0000313" key="10">
    <source>
        <dbReference type="Proteomes" id="UP000664521"/>
    </source>
</evidence>
<feature type="transmembrane region" description="Helical" evidence="7">
    <location>
        <begin position="14"/>
        <end position="36"/>
    </location>
</feature>
<comment type="caution">
    <text evidence="9">The sequence shown here is derived from an EMBL/GenBank/DDBJ whole genome shotgun (WGS) entry which is preliminary data.</text>
</comment>
<name>A0A8H3FBJ3_9LECA</name>
<sequence length="432" mass="47944">MASYDDVGRIPRQAFVISTTLLFALCLVSVCARYYIRIVVQKEFALDDGFLAFGTACLIAAMAVLYINMDNMYLTEALTYAPALFATQPPDLNRVFQFRKLVTGSLILTWVAMMAVKFSFLALFKRLIDRIPSLIKYWWFVVIFNLAVTGYGASVYVVACPHFSGPKVIACLGGATRHKTIQYALSQLVLDVFGDLLILYIPFQLIWKVKIKMIQKATLACSLCLTVVVIAFTITRASGVEWKGNLDVLWEVYFQIVAAEVGLILVSMTAFRQLFVSRTTRNQQSPAKPPTFWPRSRAAIKKILEFRRWTSGYSKGSNGEQNSQAEKIASGSDERLPGIPGGTMTGVQAFIEHQGGATKSSSPSSTYPTIAEMDQDTWPLAGETAQMPDKTERKVVREQPKSKKSPGARPLESTENDTITSVIGLYQDRSQG</sequence>
<feature type="region of interest" description="Disordered" evidence="6">
    <location>
        <begin position="376"/>
        <end position="432"/>
    </location>
</feature>
<organism evidence="9 10">
    <name type="scientific">Heterodermia speciosa</name>
    <dbReference type="NCBI Taxonomy" id="116794"/>
    <lineage>
        <taxon>Eukaryota</taxon>
        <taxon>Fungi</taxon>
        <taxon>Dikarya</taxon>
        <taxon>Ascomycota</taxon>
        <taxon>Pezizomycotina</taxon>
        <taxon>Lecanoromycetes</taxon>
        <taxon>OSLEUM clade</taxon>
        <taxon>Lecanoromycetidae</taxon>
        <taxon>Caliciales</taxon>
        <taxon>Physciaceae</taxon>
        <taxon>Heterodermia</taxon>
    </lineage>
</organism>
<dbReference type="InterPro" id="IPR052337">
    <property type="entry name" value="SAT4-like"/>
</dbReference>
<proteinExistence type="inferred from homology"/>
<dbReference type="GO" id="GO:0016020">
    <property type="term" value="C:membrane"/>
    <property type="evidence" value="ECO:0007669"/>
    <property type="project" value="UniProtKB-SubCell"/>
</dbReference>
<comment type="subcellular location">
    <subcellularLocation>
        <location evidence="1">Membrane</location>
        <topology evidence="1">Multi-pass membrane protein</topology>
    </subcellularLocation>
</comment>
<accession>A0A8H3FBJ3</accession>
<evidence type="ECO:0000256" key="6">
    <source>
        <dbReference type="SAM" id="MobiDB-lite"/>
    </source>
</evidence>